<protein>
    <submittedName>
        <fullName evidence="1">Uncharacterized protein</fullName>
    </submittedName>
</protein>
<proteinExistence type="predicted"/>
<evidence type="ECO:0000313" key="1">
    <source>
        <dbReference type="Ensembl" id="ENSAPLP00000026516.1"/>
    </source>
</evidence>
<evidence type="ECO:0000313" key="2">
    <source>
        <dbReference type="Proteomes" id="UP000016666"/>
    </source>
</evidence>
<dbReference type="AlphaFoldDB" id="A0A493TKW1"/>
<organism evidence="1 2">
    <name type="scientific">Anas platyrhynchos platyrhynchos</name>
    <name type="common">Northern mallard</name>
    <dbReference type="NCBI Taxonomy" id="8840"/>
    <lineage>
        <taxon>Eukaryota</taxon>
        <taxon>Metazoa</taxon>
        <taxon>Chordata</taxon>
        <taxon>Craniata</taxon>
        <taxon>Vertebrata</taxon>
        <taxon>Euteleostomi</taxon>
        <taxon>Archelosauria</taxon>
        <taxon>Archosauria</taxon>
        <taxon>Dinosauria</taxon>
        <taxon>Saurischia</taxon>
        <taxon>Theropoda</taxon>
        <taxon>Coelurosauria</taxon>
        <taxon>Aves</taxon>
        <taxon>Neognathae</taxon>
        <taxon>Galloanserae</taxon>
        <taxon>Anseriformes</taxon>
        <taxon>Anatidae</taxon>
        <taxon>Anatinae</taxon>
        <taxon>Anas</taxon>
    </lineage>
</organism>
<reference evidence="1 2" key="1">
    <citation type="submission" date="2017-10" db="EMBL/GenBank/DDBJ databases">
        <title>A new Pekin duck reference genome.</title>
        <authorList>
            <person name="Hou Z.-C."/>
            <person name="Zhou Z.-K."/>
            <person name="Zhu F."/>
            <person name="Hou S.-S."/>
        </authorList>
    </citation>
    <scope>NUCLEOTIDE SEQUENCE [LARGE SCALE GENOMIC DNA]</scope>
</reference>
<accession>A0A493TKW1</accession>
<keyword evidence="2" id="KW-1185">Reference proteome</keyword>
<dbReference type="Proteomes" id="UP000016666">
    <property type="component" value="Chromosome 18"/>
</dbReference>
<dbReference type="Ensembl" id="ENSAPLT00000041599.1">
    <property type="protein sequence ID" value="ENSAPLP00000026516.1"/>
    <property type="gene ID" value="ENSAPLG00000030226.1"/>
</dbReference>
<name>A0A493TKW1_ANAPP</name>
<sequence length="98" mass="11045">MKLRNSRGIFGLLLIVLSNWLTSIRSVGGSVIICLLSTWPHCDRYPRAFRTSRSKRGTRRPGKCLTILSPPVSLCTHTLHFFLCLFVPTTDSHLHPGK</sequence>
<reference evidence="1" key="3">
    <citation type="submission" date="2025-09" db="UniProtKB">
        <authorList>
            <consortium name="Ensembl"/>
        </authorList>
    </citation>
    <scope>IDENTIFICATION</scope>
</reference>
<reference evidence="1" key="2">
    <citation type="submission" date="2025-08" db="UniProtKB">
        <authorList>
            <consortium name="Ensembl"/>
        </authorList>
    </citation>
    <scope>IDENTIFICATION</scope>
</reference>